<evidence type="ECO:0000256" key="6">
    <source>
        <dbReference type="ARBA" id="ARBA00023242"/>
    </source>
</evidence>
<evidence type="ECO:0000256" key="1">
    <source>
        <dbReference type="ARBA" id="ARBA00004123"/>
    </source>
</evidence>
<dbReference type="SUPFAM" id="SSF46689">
    <property type="entry name" value="Homeodomain-like"/>
    <property type="match status" value="1"/>
</dbReference>
<keyword evidence="4" id="KW-0175">Coiled coil</keyword>
<dbReference type="InterPro" id="IPR006447">
    <property type="entry name" value="Myb_dom_plants"/>
</dbReference>
<name>A0ABD3S6I7_9LAMI</name>
<feature type="domain" description="HTH myb-type" evidence="8">
    <location>
        <begin position="166"/>
        <end position="224"/>
    </location>
</feature>
<evidence type="ECO:0000256" key="2">
    <source>
        <dbReference type="ARBA" id="ARBA00006783"/>
    </source>
</evidence>
<gene>
    <name evidence="9" type="ORF">ACJIZ3_006008</name>
</gene>
<feature type="region of interest" description="Disordered" evidence="7">
    <location>
        <begin position="298"/>
        <end position="377"/>
    </location>
</feature>
<evidence type="ECO:0000313" key="9">
    <source>
        <dbReference type="EMBL" id="KAL3820103.1"/>
    </source>
</evidence>
<evidence type="ECO:0000259" key="8">
    <source>
        <dbReference type="PROSITE" id="PS51294"/>
    </source>
</evidence>
<evidence type="ECO:0000313" key="10">
    <source>
        <dbReference type="Proteomes" id="UP001634393"/>
    </source>
</evidence>
<dbReference type="GO" id="GO:0005634">
    <property type="term" value="C:nucleus"/>
    <property type="evidence" value="ECO:0007669"/>
    <property type="project" value="UniProtKB-SubCell"/>
</dbReference>
<dbReference type="EMBL" id="JBJXBP010000007">
    <property type="protein sequence ID" value="KAL3820103.1"/>
    <property type="molecule type" value="Genomic_DNA"/>
</dbReference>
<reference evidence="9 10" key="1">
    <citation type="submission" date="2024-12" db="EMBL/GenBank/DDBJ databases">
        <title>The unique morphological basis and parallel evolutionary history of personate flowers in Penstemon.</title>
        <authorList>
            <person name="Depatie T.H."/>
            <person name="Wessinger C.A."/>
        </authorList>
    </citation>
    <scope>NUCLEOTIDE SEQUENCE [LARGE SCALE GENOMIC DNA]</scope>
    <source>
        <strain evidence="9">WTNN_2</strain>
        <tissue evidence="9">Leaf</tissue>
    </source>
</reference>
<sequence>MPPSLIKKKSSKTLSNDMEASRVSFPSNQEGSHSVMQSKQFNGYAALENNDVSWNMDHIDSFLEIPMNIPVENGQLETCSIGEMESEDHVKKTDWRELANELITVDETLDSNWSDVLIDVNVPDPDPKLLEFPPDVSIFQPQVHHQVHNNPVPSVPVVGSPTAPLTKARMRWTPELHEVFLDAVNKLGGCERATPKGVLKLMNVEGLTIYHVKSHLQKYRTARFKPESSEGTSEKKSNTAAEVAPLDLKTTMGITEALRLQMEVQKQLHEQLEIQRNLQLRIEEQGKHLQMIFEQQRKMGEEKMKGSSSTNSDEHNQILSKQTQPSISNNKPESSENEDSNKKEMPSEMEPSGGHELDASEVGRPSKRGKANETETS</sequence>
<dbReference type="InterPro" id="IPR046955">
    <property type="entry name" value="PHR1-like"/>
</dbReference>
<comment type="similarity">
    <text evidence="2">Belongs to the MYB-CC family.</text>
</comment>
<dbReference type="PANTHER" id="PTHR31499:SF80">
    <property type="entry name" value="HTH MYB-TYPE DOMAIN-CONTAINING PROTEIN"/>
    <property type="match status" value="1"/>
</dbReference>
<dbReference type="Pfam" id="PF00249">
    <property type="entry name" value="Myb_DNA-binding"/>
    <property type="match status" value="1"/>
</dbReference>
<dbReference type="Pfam" id="PF14379">
    <property type="entry name" value="Myb_CC_LHEQLE"/>
    <property type="match status" value="1"/>
</dbReference>
<comment type="subcellular location">
    <subcellularLocation>
        <location evidence="1">Nucleus</location>
    </subcellularLocation>
</comment>
<dbReference type="FunFam" id="1.10.10.60:FF:000002">
    <property type="entry name" value="Myb family transcription factor"/>
    <property type="match status" value="1"/>
</dbReference>
<dbReference type="Gene3D" id="1.10.10.60">
    <property type="entry name" value="Homeodomain-like"/>
    <property type="match status" value="1"/>
</dbReference>
<dbReference type="InterPro" id="IPR025756">
    <property type="entry name" value="Myb_CC_LHEQLE"/>
</dbReference>
<dbReference type="InterPro" id="IPR001005">
    <property type="entry name" value="SANT/Myb"/>
</dbReference>
<organism evidence="9 10">
    <name type="scientific">Penstemon smallii</name>
    <dbReference type="NCBI Taxonomy" id="265156"/>
    <lineage>
        <taxon>Eukaryota</taxon>
        <taxon>Viridiplantae</taxon>
        <taxon>Streptophyta</taxon>
        <taxon>Embryophyta</taxon>
        <taxon>Tracheophyta</taxon>
        <taxon>Spermatophyta</taxon>
        <taxon>Magnoliopsida</taxon>
        <taxon>eudicotyledons</taxon>
        <taxon>Gunneridae</taxon>
        <taxon>Pentapetalae</taxon>
        <taxon>asterids</taxon>
        <taxon>lamiids</taxon>
        <taxon>Lamiales</taxon>
        <taxon>Plantaginaceae</taxon>
        <taxon>Cheloneae</taxon>
        <taxon>Penstemon</taxon>
    </lineage>
</organism>
<accession>A0ABD3S6I7</accession>
<feature type="compositionally biased region" description="Basic residues" evidence="7">
    <location>
        <begin position="1"/>
        <end position="11"/>
    </location>
</feature>
<dbReference type="AlphaFoldDB" id="A0ABD3S6I7"/>
<feature type="region of interest" description="Disordered" evidence="7">
    <location>
        <begin position="223"/>
        <end position="244"/>
    </location>
</feature>
<evidence type="ECO:0000256" key="7">
    <source>
        <dbReference type="SAM" id="MobiDB-lite"/>
    </source>
</evidence>
<protein>
    <recommendedName>
        <fullName evidence="8">HTH myb-type domain-containing protein</fullName>
    </recommendedName>
</protein>
<dbReference type="Proteomes" id="UP001634393">
    <property type="component" value="Unassembled WGS sequence"/>
</dbReference>
<dbReference type="InterPro" id="IPR017930">
    <property type="entry name" value="Myb_dom"/>
</dbReference>
<feature type="compositionally biased region" description="Basic and acidic residues" evidence="7">
    <location>
        <begin position="224"/>
        <end position="237"/>
    </location>
</feature>
<evidence type="ECO:0000256" key="5">
    <source>
        <dbReference type="ARBA" id="ARBA00023163"/>
    </source>
</evidence>
<comment type="caution">
    <text evidence="9">The sequence shown here is derived from an EMBL/GenBank/DDBJ whole genome shotgun (WGS) entry which is preliminary data.</text>
</comment>
<keyword evidence="5" id="KW-0804">Transcription</keyword>
<keyword evidence="10" id="KW-1185">Reference proteome</keyword>
<feature type="compositionally biased region" description="Polar residues" evidence="7">
    <location>
        <begin position="306"/>
        <end position="327"/>
    </location>
</feature>
<evidence type="ECO:0000256" key="4">
    <source>
        <dbReference type="ARBA" id="ARBA00023054"/>
    </source>
</evidence>
<feature type="region of interest" description="Disordered" evidence="7">
    <location>
        <begin position="1"/>
        <end position="34"/>
    </location>
</feature>
<dbReference type="NCBIfam" id="TIGR01557">
    <property type="entry name" value="myb_SHAQKYF"/>
    <property type="match status" value="1"/>
</dbReference>
<dbReference type="PROSITE" id="PS51294">
    <property type="entry name" value="HTH_MYB"/>
    <property type="match status" value="1"/>
</dbReference>
<keyword evidence="3" id="KW-0805">Transcription regulation</keyword>
<feature type="compositionally biased region" description="Polar residues" evidence="7">
    <location>
        <begin position="24"/>
        <end position="34"/>
    </location>
</feature>
<proteinExistence type="inferred from homology"/>
<evidence type="ECO:0000256" key="3">
    <source>
        <dbReference type="ARBA" id="ARBA00023015"/>
    </source>
</evidence>
<dbReference type="PANTHER" id="PTHR31499">
    <property type="entry name" value="MYB FAMILY TRANSCRIPTION FACTOR PHL11"/>
    <property type="match status" value="1"/>
</dbReference>
<dbReference type="InterPro" id="IPR009057">
    <property type="entry name" value="Homeodomain-like_sf"/>
</dbReference>
<keyword evidence="6" id="KW-0539">Nucleus</keyword>